<proteinExistence type="predicted"/>
<evidence type="ECO:0000313" key="1">
    <source>
        <dbReference type="EMBL" id="KAK4100925.1"/>
    </source>
</evidence>
<accession>A0AAN6Q381</accession>
<dbReference type="EMBL" id="MU863638">
    <property type="protein sequence ID" value="KAK4100925.1"/>
    <property type="molecule type" value="Genomic_DNA"/>
</dbReference>
<reference evidence="1" key="1">
    <citation type="journal article" date="2023" name="Mol. Phylogenet. Evol.">
        <title>Genome-scale phylogeny and comparative genomics of the fungal order Sordariales.</title>
        <authorList>
            <person name="Hensen N."/>
            <person name="Bonometti L."/>
            <person name="Westerberg I."/>
            <person name="Brannstrom I.O."/>
            <person name="Guillou S."/>
            <person name="Cros-Aarteil S."/>
            <person name="Calhoun S."/>
            <person name="Haridas S."/>
            <person name="Kuo A."/>
            <person name="Mondo S."/>
            <person name="Pangilinan J."/>
            <person name="Riley R."/>
            <person name="LaButti K."/>
            <person name="Andreopoulos B."/>
            <person name="Lipzen A."/>
            <person name="Chen C."/>
            <person name="Yan M."/>
            <person name="Daum C."/>
            <person name="Ng V."/>
            <person name="Clum A."/>
            <person name="Steindorff A."/>
            <person name="Ohm R.A."/>
            <person name="Martin F."/>
            <person name="Silar P."/>
            <person name="Natvig D.O."/>
            <person name="Lalanne C."/>
            <person name="Gautier V."/>
            <person name="Ament-Velasquez S.L."/>
            <person name="Kruys A."/>
            <person name="Hutchinson M.I."/>
            <person name="Powell A.J."/>
            <person name="Barry K."/>
            <person name="Miller A.N."/>
            <person name="Grigoriev I.V."/>
            <person name="Debuchy R."/>
            <person name="Gladieux P."/>
            <person name="Hiltunen Thoren M."/>
            <person name="Johannesson H."/>
        </authorList>
    </citation>
    <scope>NUCLEOTIDE SEQUENCE</scope>
    <source>
        <strain evidence="1">CBS 757.83</strain>
    </source>
</reference>
<protein>
    <submittedName>
        <fullName evidence="1">Uncharacterized protein</fullName>
    </submittedName>
</protein>
<evidence type="ECO:0000313" key="2">
    <source>
        <dbReference type="Proteomes" id="UP001305647"/>
    </source>
</evidence>
<dbReference type="AlphaFoldDB" id="A0AAN6Q381"/>
<organism evidence="1 2">
    <name type="scientific">Parathielavia hyrcaniae</name>
    <dbReference type="NCBI Taxonomy" id="113614"/>
    <lineage>
        <taxon>Eukaryota</taxon>
        <taxon>Fungi</taxon>
        <taxon>Dikarya</taxon>
        <taxon>Ascomycota</taxon>
        <taxon>Pezizomycotina</taxon>
        <taxon>Sordariomycetes</taxon>
        <taxon>Sordariomycetidae</taxon>
        <taxon>Sordariales</taxon>
        <taxon>Chaetomiaceae</taxon>
        <taxon>Parathielavia</taxon>
    </lineage>
</organism>
<dbReference type="Proteomes" id="UP001305647">
    <property type="component" value="Unassembled WGS sequence"/>
</dbReference>
<reference evidence="1" key="2">
    <citation type="submission" date="2023-05" db="EMBL/GenBank/DDBJ databases">
        <authorList>
            <consortium name="Lawrence Berkeley National Laboratory"/>
            <person name="Steindorff A."/>
            <person name="Hensen N."/>
            <person name="Bonometti L."/>
            <person name="Westerberg I."/>
            <person name="Brannstrom I.O."/>
            <person name="Guillou S."/>
            <person name="Cros-Aarteil S."/>
            <person name="Calhoun S."/>
            <person name="Haridas S."/>
            <person name="Kuo A."/>
            <person name="Mondo S."/>
            <person name="Pangilinan J."/>
            <person name="Riley R."/>
            <person name="Labutti K."/>
            <person name="Andreopoulos B."/>
            <person name="Lipzen A."/>
            <person name="Chen C."/>
            <person name="Yanf M."/>
            <person name="Daum C."/>
            <person name="Ng V."/>
            <person name="Clum A."/>
            <person name="Ohm R."/>
            <person name="Martin F."/>
            <person name="Silar P."/>
            <person name="Natvig D."/>
            <person name="Lalanne C."/>
            <person name="Gautier V."/>
            <person name="Ament-Velasquez S.L."/>
            <person name="Kruys A."/>
            <person name="Hutchinson M.I."/>
            <person name="Powell A.J."/>
            <person name="Barry K."/>
            <person name="Miller A.N."/>
            <person name="Grigoriev I.V."/>
            <person name="Debuchy R."/>
            <person name="Gladieux P."/>
            <person name="Thoren M.H."/>
            <person name="Johannesson H."/>
        </authorList>
    </citation>
    <scope>NUCLEOTIDE SEQUENCE</scope>
    <source>
        <strain evidence="1">CBS 757.83</strain>
    </source>
</reference>
<keyword evidence="2" id="KW-1185">Reference proteome</keyword>
<sequence>MPVSDDHPDDAEPQETDDKWTKCLRALKQVPDFLYLTVGRLVEDPASATIFSGAFHPEALDVILESKQFEDFLTTLGSEQPPVIFHTVDFISPLDLGESDMPRTTFAVLSFPFPATQEQRAGLSAVVPIPLPELYYEAAQFGRSSRTLGPRACRNWVRGPHKLPDGRDVEVGLMYQSWPKTEWEDAAATEELEKRESWIRGVTQGFGLLAISVERCDMYGYC</sequence>
<name>A0AAN6Q381_9PEZI</name>
<comment type="caution">
    <text evidence="1">The sequence shown here is derived from an EMBL/GenBank/DDBJ whole genome shotgun (WGS) entry which is preliminary data.</text>
</comment>
<gene>
    <name evidence="1" type="ORF">N658DRAFT_88391</name>
</gene>